<protein>
    <submittedName>
        <fullName evidence="1">Uncharacterized protein</fullName>
    </submittedName>
</protein>
<dbReference type="RefSeq" id="WP_125231379.1">
    <property type="nucleotide sequence ID" value="NZ_RWJI01000004.1"/>
</dbReference>
<keyword evidence="2" id="KW-1185">Reference proteome</keyword>
<evidence type="ECO:0000313" key="2">
    <source>
        <dbReference type="Proteomes" id="UP000268553"/>
    </source>
</evidence>
<name>A0A426RPI7_9SPHN</name>
<proteinExistence type="predicted"/>
<comment type="caution">
    <text evidence="1">The sequence shown here is derived from an EMBL/GenBank/DDBJ whole genome shotgun (WGS) entry which is preliminary data.</text>
</comment>
<accession>A0A426RPI7</accession>
<sequence>MAGNFTAALDYTELATTWLGANSVTLDDLDGTVNIDLTDADDMIAGDVFVTGTDAVVMTDSFDNTVDYSLYNTTSLGGASVTLADADDTATIDLTDAGNLGGTGEAKFNGLVVLTVADEFDDNFNYAELSNAYLGANSVTLVDDDNSATIDFTDVGNLGGAGEAKFDGNVNLTLFVTDAEAATIGNNTANYTAAFLGAASVRIEGDGAITLTKTQLDNLRLAGIQFTGLDDITLSVSDADVTAIALNAGNYATGTINSASTTLDLIDNTVTLSVTQLDLLRYGPGDLQFASTDVITIAGDDADLDQVAQNSSDYGTAAIGGASVMLDGDGSVSVTQDHLLGLLDEGVTFNPNLTNGDVVTVLTGTGGVDTGDIDVAQLAARAAEYSAMAPRGMTILDDGAVNVSKNGLDALRNAGIRFSGGEAILISGASDADVGLILGAQSNYTISALGGASVTIDGDGSIGILRQVAQSMITNGLSFKDDNVTIGTINDIGVSAITSDAVNMANLTANGGTVTIDDSRNAVTITLEQATTLFNAGISFAATDALTISGQFTSTTNYAMFGALGGLSVTLNDSDDSARITQVQYDTYEGTDFTFHNSDVLTFQAVTGGENFDGTDYNIPMRVGITAGSQSSSFLFNDVDGDFAFTDGVDTFTANNIAGVLVIDNFDPVNDDDVLDLSTFDLSNLTDNNATFINTAVSEIGEGEYATVRGNYAGGTFTYNSTGTDLLALWDANPSAGDVTMVGVVLTNTTALTVGTSFIFG</sequence>
<organism evidence="1 2">
    <name type="scientific">Sphingorhabdus wooponensis</name>
    <dbReference type="NCBI Taxonomy" id="940136"/>
    <lineage>
        <taxon>Bacteria</taxon>
        <taxon>Pseudomonadati</taxon>
        <taxon>Pseudomonadota</taxon>
        <taxon>Alphaproteobacteria</taxon>
        <taxon>Sphingomonadales</taxon>
        <taxon>Sphingomonadaceae</taxon>
        <taxon>Sphingorhabdus</taxon>
    </lineage>
</organism>
<gene>
    <name evidence="1" type="ORF">D7D48_10435</name>
</gene>
<dbReference type="EMBL" id="RWJI01000004">
    <property type="protein sequence ID" value="RRQ50907.1"/>
    <property type="molecule type" value="Genomic_DNA"/>
</dbReference>
<reference evidence="1 2" key="1">
    <citation type="submission" date="2018-12" db="EMBL/GenBank/DDBJ databases">
        <authorList>
            <person name="Kim S.-J."/>
            <person name="Jung G.-Y."/>
        </authorList>
    </citation>
    <scope>NUCLEOTIDE SEQUENCE [LARGE SCALE GENOMIC DNA]</scope>
    <source>
        <strain evidence="1 2">03SU3-P</strain>
    </source>
</reference>
<dbReference type="AlphaFoldDB" id="A0A426RPI7"/>
<dbReference type="Proteomes" id="UP000268553">
    <property type="component" value="Unassembled WGS sequence"/>
</dbReference>
<evidence type="ECO:0000313" key="1">
    <source>
        <dbReference type="EMBL" id="RRQ50907.1"/>
    </source>
</evidence>